<gene>
    <name evidence="3" type="ORF">UT12_C0002G0036</name>
</gene>
<name>A0A0G0LQ80_9BACT</name>
<dbReference type="Gene3D" id="3.90.950.10">
    <property type="match status" value="1"/>
</dbReference>
<evidence type="ECO:0000256" key="2">
    <source>
        <dbReference type="ARBA" id="ARBA00022801"/>
    </source>
</evidence>
<evidence type="ECO:0000313" key="3">
    <source>
        <dbReference type="EMBL" id="KKQ90105.1"/>
    </source>
</evidence>
<evidence type="ECO:0008006" key="5">
    <source>
        <dbReference type="Google" id="ProtNLM"/>
    </source>
</evidence>
<keyword evidence="2" id="KW-0378">Hydrolase</keyword>
<accession>A0A0G0LQ80</accession>
<dbReference type="GO" id="GO:0009143">
    <property type="term" value="P:nucleoside triphosphate catabolic process"/>
    <property type="evidence" value="ECO:0007669"/>
    <property type="project" value="InterPro"/>
</dbReference>
<dbReference type="PANTHER" id="PTHR11067:SF9">
    <property type="entry name" value="INOSINE TRIPHOSPHATE PYROPHOSPHATASE"/>
    <property type="match status" value="1"/>
</dbReference>
<reference evidence="3 4" key="1">
    <citation type="journal article" date="2015" name="Nature">
        <title>rRNA introns, odd ribosomes, and small enigmatic genomes across a large radiation of phyla.</title>
        <authorList>
            <person name="Brown C.T."/>
            <person name="Hug L.A."/>
            <person name="Thomas B.C."/>
            <person name="Sharon I."/>
            <person name="Castelle C.J."/>
            <person name="Singh A."/>
            <person name="Wilkins M.J."/>
            <person name="Williams K.H."/>
            <person name="Banfield J.F."/>
        </authorList>
    </citation>
    <scope>NUCLEOTIDE SEQUENCE [LARGE SCALE GENOMIC DNA]</scope>
</reference>
<dbReference type="InterPro" id="IPR002637">
    <property type="entry name" value="RdgB/HAM1"/>
</dbReference>
<dbReference type="GO" id="GO:0005737">
    <property type="term" value="C:cytoplasm"/>
    <property type="evidence" value="ECO:0007669"/>
    <property type="project" value="TreeGrafter"/>
</dbReference>
<dbReference type="GO" id="GO:0047429">
    <property type="term" value="F:nucleoside triphosphate diphosphatase activity"/>
    <property type="evidence" value="ECO:0007669"/>
    <property type="project" value="InterPro"/>
</dbReference>
<organism evidence="3 4">
    <name type="scientific">Candidatus Curtissbacteria bacterium GW2011_GWC2_38_9</name>
    <dbReference type="NCBI Taxonomy" id="1618414"/>
    <lineage>
        <taxon>Bacteria</taxon>
        <taxon>Candidatus Curtissiibacteriota</taxon>
    </lineage>
</organism>
<dbReference type="Proteomes" id="UP000034893">
    <property type="component" value="Unassembled WGS sequence"/>
</dbReference>
<dbReference type="PATRIC" id="fig|1618414.3.peg.98"/>
<dbReference type="SUPFAM" id="SSF52972">
    <property type="entry name" value="ITPase-like"/>
    <property type="match status" value="1"/>
</dbReference>
<comment type="caution">
    <text evidence="3">The sequence shown here is derived from an EMBL/GenBank/DDBJ whole genome shotgun (WGS) entry which is preliminary data.</text>
</comment>
<dbReference type="AlphaFoldDB" id="A0A0G0LQ80"/>
<dbReference type="PANTHER" id="PTHR11067">
    <property type="entry name" value="INOSINE TRIPHOSPHATE PYROPHOSPHATASE/HAM1 PROTEIN"/>
    <property type="match status" value="1"/>
</dbReference>
<dbReference type="CDD" id="cd00515">
    <property type="entry name" value="HAM1"/>
    <property type="match status" value="1"/>
</dbReference>
<dbReference type="InterPro" id="IPR029001">
    <property type="entry name" value="ITPase-like_fam"/>
</dbReference>
<dbReference type="EMBL" id="LBVP01000002">
    <property type="protein sequence ID" value="KKQ90105.1"/>
    <property type="molecule type" value="Genomic_DNA"/>
</dbReference>
<evidence type="ECO:0000313" key="4">
    <source>
        <dbReference type="Proteomes" id="UP000034893"/>
    </source>
</evidence>
<evidence type="ECO:0000256" key="1">
    <source>
        <dbReference type="ARBA" id="ARBA00008023"/>
    </source>
</evidence>
<comment type="similarity">
    <text evidence="1">Belongs to the HAM1 NTPase family.</text>
</comment>
<sequence>MSKLKLSDLVVVTTNKDKLAEINEILGTNHKVSKNDITEIQSLDLDEVIADKAKKAYQIVKKPVLVEDVSLEIKSLSGLPGPLVKFFLKTLGTEGTVRLVKGKDTTTRAICALAIYDGKILKIFRGFSYGTLSEENRGSFGFGFDKVFIPKGYTQTFAQMPPSLKNQISHRAKALMQVKKYLG</sequence>
<protein>
    <recommendedName>
        <fullName evidence="5">Non-canonical purine NTP pyrophosphatase</fullName>
    </recommendedName>
</protein>
<dbReference type="Pfam" id="PF01725">
    <property type="entry name" value="Ham1p_like"/>
    <property type="match status" value="1"/>
</dbReference>
<proteinExistence type="inferred from homology"/>